<protein>
    <submittedName>
        <fullName evidence="2">Adenylate cyclase</fullName>
    </submittedName>
</protein>
<feature type="domain" description="FHA" evidence="1">
    <location>
        <begin position="1"/>
        <end position="50"/>
    </location>
</feature>
<dbReference type="InterPro" id="IPR008984">
    <property type="entry name" value="SMAD_FHA_dom_sf"/>
</dbReference>
<accession>A0A0K1PX82</accession>
<evidence type="ECO:0000313" key="3">
    <source>
        <dbReference type="Proteomes" id="UP000064967"/>
    </source>
</evidence>
<dbReference type="Gene3D" id="2.60.200.20">
    <property type="match status" value="1"/>
</dbReference>
<proteinExistence type="predicted"/>
<dbReference type="SUPFAM" id="SSF55781">
    <property type="entry name" value="GAF domain-like"/>
    <property type="match status" value="1"/>
</dbReference>
<dbReference type="Proteomes" id="UP000064967">
    <property type="component" value="Chromosome"/>
</dbReference>
<dbReference type="Pfam" id="PF01590">
    <property type="entry name" value="GAF"/>
    <property type="match status" value="1"/>
</dbReference>
<dbReference type="SUPFAM" id="SSF49879">
    <property type="entry name" value="SMAD/FHA domain"/>
    <property type="match status" value="1"/>
</dbReference>
<dbReference type="Gene3D" id="3.30.450.40">
    <property type="match status" value="1"/>
</dbReference>
<dbReference type="InterPro" id="IPR029016">
    <property type="entry name" value="GAF-like_dom_sf"/>
</dbReference>
<organism evidence="2 3">
    <name type="scientific">Labilithrix luteola</name>
    <dbReference type="NCBI Taxonomy" id="1391654"/>
    <lineage>
        <taxon>Bacteria</taxon>
        <taxon>Pseudomonadati</taxon>
        <taxon>Myxococcota</taxon>
        <taxon>Polyangia</taxon>
        <taxon>Polyangiales</taxon>
        <taxon>Labilitrichaceae</taxon>
        <taxon>Labilithrix</taxon>
    </lineage>
</organism>
<dbReference type="CDD" id="cd00060">
    <property type="entry name" value="FHA"/>
    <property type="match status" value="1"/>
</dbReference>
<dbReference type="InterPro" id="IPR000253">
    <property type="entry name" value="FHA_dom"/>
</dbReference>
<dbReference type="Pfam" id="PF00498">
    <property type="entry name" value="FHA"/>
    <property type="match status" value="1"/>
</dbReference>
<sequence>MTIGRTKDNEVFCLHKSLSRKHAQVDCDGTTVRITDLASKNGVFYGGNRVQEVTLADGDSFRCGDITFLVESATSHVPRTLNSGSAQTLPSPFAVDAIASKRGRNLTPAAGAPAVDERYKDKLFVLIRASELLTASLPIDRLLEELVVLAAQVVDVDRLALLTRTSASAKPVARVVKTFLGGARAPYSQRVVDWVFAHGSQTSFADLGRDKTLPGNVDDDAGIRSAVCVPIDPGTGVIGVLYADSLTTPEIVRPDDLALVRALANLAAAALATNARR</sequence>
<reference evidence="2 3" key="1">
    <citation type="submission" date="2015-08" db="EMBL/GenBank/DDBJ databases">
        <authorList>
            <person name="Babu N.S."/>
            <person name="Beckwith C.J."/>
            <person name="Beseler K.G."/>
            <person name="Brison A."/>
            <person name="Carone J.V."/>
            <person name="Caskin T.P."/>
            <person name="Diamond M."/>
            <person name="Durham M.E."/>
            <person name="Foxe J.M."/>
            <person name="Go M."/>
            <person name="Henderson B.A."/>
            <person name="Jones I.B."/>
            <person name="McGettigan J.A."/>
            <person name="Micheletti S.J."/>
            <person name="Nasrallah M.E."/>
            <person name="Ortiz D."/>
            <person name="Piller C.R."/>
            <person name="Privatt S.R."/>
            <person name="Schneider S.L."/>
            <person name="Sharp S."/>
            <person name="Smith T.C."/>
            <person name="Stanton J.D."/>
            <person name="Ullery H.E."/>
            <person name="Wilson R.J."/>
            <person name="Serrano M.G."/>
            <person name="Buck G."/>
            <person name="Lee V."/>
            <person name="Wang Y."/>
            <person name="Carvalho R."/>
            <person name="Voegtly L."/>
            <person name="Shi R."/>
            <person name="Duckworth R."/>
            <person name="Johnson A."/>
            <person name="Loviza R."/>
            <person name="Walstead R."/>
            <person name="Shah Z."/>
            <person name="Kiflezghi M."/>
            <person name="Wade K."/>
            <person name="Ball S.L."/>
            <person name="Bradley K.W."/>
            <person name="Asai D.J."/>
            <person name="Bowman C.A."/>
            <person name="Russell D.A."/>
            <person name="Pope W.H."/>
            <person name="Jacobs-Sera D."/>
            <person name="Hendrix R.W."/>
            <person name="Hatfull G.F."/>
        </authorList>
    </citation>
    <scope>NUCLEOTIDE SEQUENCE [LARGE SCALE GENOMIC DNA]</scope>
    <source>
        <strain evidence="2 3">DSM 27648</strain>
    </source>
</reference>
<gene>
    <name evidence="2" type="ORF">AKJ09_04660</name>
</gene>
<evidence type="ECO:0000313" key="2">
    <source>
        <dbReference type="EMBL" id="AKU97996.1"/>
    </source>
</evidence>
<dbReference type="EMBL" id="CP012333">
    <property type="protein sequence ID" value="AKU97996.1"/>
    <property type="molecule type" value="Genomic_DNA"/>
</dbReference>
<dbReference type="KEGG" id="llu:AKJ09_04660"/>
<dbReference type="InterPro" id="IPR003018">
    <property type="entry name" value="GAF"/>
</dbReference>
<dbReference type="STRING" id="1391654.AKJ09_04660"/>
<name>A0A0K1PX82_9BACT</name>
<evidence type="ECO:0000259" key="1">
    <source>
        <dbReference type="PROSITE" id="PS50006"/>
    </source>
</evidence>
<dbReference type="SMART" id="SM00065">
    <property type="entry name" value="GAF"/>
    <property type="match status" value="1"/>
</dbReference>
<dbReference type="PROSITE" id="PS50006">
    <property type="entry name" value="FHA_DOMAIN"/>
    <property type="match status" value="1"/>
</dbReference>
<dbReference type="SMART" id="SM00240">
    <property type="entry name" value="FHA"/>
    <property type="match status" value="1"/>
</dbReference>
<dbReference type="AlphaFoldDB" id="A0A0K1PX82"/>
<keyword evidence="3" id="KW-1185">Reference proteome</keyword>